<dbReference type="InterPro" id="IPR014992">
    <property type="entry name" value="DUF1842"/>
</dbReference>
<proteinExistence type="predicted"/>
<name>A0ABS2ZZP0_9VIBR</name>
<keyword evidence="3" id="KW-1185">Reference proteome</keyword>
<dbReference type="Pfam" id="PF08896">
    <property type="entry name" value="DUF1842"/>
    <property type="match status" value="1"/>
</dbReference>
<feature type="domain" description="DUF1842" evidence="1">
    <location>
        <begin position="10"/>
        <end position="119"/>
    </location>
</feature>
<evidence type="ECO:0000313" key="3">
    <source>
        <dbReference type="Proteomes" id="UP000779070"/>
    </source>
</evidence>
<gene>
    <name evidence="2" type="ORF">JYA62_05175</name>
</gene>
<reference evidence="2 3" key="1">
    <citation type="submission" date="2021-02" db="EMBL/GenBank/DDBJ databases">
        <title>Draft Genome Sequences of 5 Vibrio neptunius Strains Isolated From of Bivalve Hatcheries.</title>
        <authorList>
            <person name="Galvis F."/>
            <person name="Barja J.L."/>
            <person name="Lemos M.L."/>
            <person name="Balado M."/>
        </authorList>
    </citation>
    <scope>NUCLEOTIDE SEQUENCE [LARGE SCALE GENOMIC DNA]</scope>
    <source>
        <strain evidence="2 3">PP-145.98</strain>
    </source>
</reference>
<accession>A0ABS2ZZP0</accession>
<dbReference type="RefSeq" id="WP_206369186.1">
    <property type="nucleotide sequence ID" value="NZ_CAWPTM010000099.1"/>
</dbReference>
<evidence type="ECO:0000313" key="2">
    <source>
        <dbReference type="EMBL" id="MBN3577059.1"/>
    </source>
</evidence>
<sequence length="154" mass="17079">MKMESQEILAAHYHIGNGLSGGVSFDIKLLVASEDKSILGKGHIFQAVNPPLNVLTDLDGSFNYQCTMRDCHIMVTLQGYQPYPGIPPVGIDLHNVTLNILLNDDWKSGIASYQYKNSSGEWIEVENQRVTLQVPEHVPSIEQLKVEKGDFTPA</sequence>
<dbReference type="Proteomes" id="UP000779070">
    <property type="component" value="Unassembled WGS sequence"/>
</dbReference>
<organism evidence="2 3">
    <name type="scientific">Vibrio neptunius</name>
    <dbReference type="NCBI Taxonomy" id="170651"/>
    <lineage>
        <taxon>Bacteria</taxon>
        <taxon>Pseudomonadati</taxon>
        <taxon>Pseudomonadota</taxon>
        <taxon>Gammaproteobacteria</taxon>
        <taxon>Vibrionales</taxon>
        <taxon>Vibrionaceae</taxon>
        <taxon>Vibrio</taxon>
    </lineage>
</organism>
<evidence type="ECO:0000259" key="1">
    <source>
        <dbReference type="Pfam" id="PF08896"/>
    </source>
</evidence>
<comment type="caution">
    <text evidence="2">The sequence shown here is derived from an EMBL/GenBank/DDBJ whole genome shotgun (WGS) entry which is preliminary data.</text>
</comment>
<protein>
    <submittedName>
        <fullName evidence="2">DUF1842 domain-containing protein</fullName>
    </submittedName>
</protein>
<dbReference type="EMBL" id="JAFHLB010000004">
    <property type="protein sequence ID" value="MBN3577059.1"/>
    <property type="molecule type" value="Genomic_DNA"/>
</dbReference>